<accession>A0ABQ1PSZ2</accession>
<proteinExistence type="predicted"/>
<protein>
    <submittedName>
        <fullName evidence="2">Uncharacterized protein</fullName>
    </submittedName>
</protein>
<evidence type="ECO:0000313" key="3">
    <source>
        <dbReference type="Proteomes" id="UP000630615"/>
    </source>
</evidence>
<dbReference type="Proteomes" id="UP000630615">
    <property type="component" value="Unassembled WGS sequence"/>
</dbReference>
<keyword evidence="3" id="KW-1185">Reference proteome</keyword>
<comment type="caution">
    <text evidence="2">The sequence shown here is derived from an EMBL/GenBank/DDBJ whole genome shotgun (WGS) entry which is preliminary data.</text>
</comment>
<feature type="compositionally biased region" description="Basic and acidic residues" evidence="1">
    <location>
        <begin position="137"/>
        <end position="162"/>
    </location>
</feature>
<name>A0ABQ1PSZ2_9ENTE</name>
<reference evidence="3" key="1">
    <citation type="journal article" date="2019" name="Int. J. Syst. Evol. Microbiol.">
        <title>The Global Catalogue of Microorganisms (GCM) 10K type strain sequencing project: providing services to taxonomists for standard genome sequencing and annotation.</title>
        <authorList>
            <consortium name="The Broad Institute Genomics Platform"/>
            <consortium name="The Broad Institute Genome Sequencing Center for Infectious Disease"/>
            <person name="Wu L."/>
            <person name="Ma J."/>
        </authorList>
    </citation>
    <scope>NUCLEOTIDE SEQUENCE [LARGE SCALE GENOMIC DNA]</scope>
    <source>
        <strain evidence="3">CGMCC 1.15942</strain>
    </source>
</reference>
<feature type="region of interest" description="Disordered" evidence="1">
    <location>
        <begin position="129"/>
        <end position="162"/>
    </location>
</feature>
<evidence type="ECO:0000256" key="1">
    <source>
        <dbReference type="SAM" id="MobiDB-lite"/>
    </source>
</evidence>
<dbReference type="RefSeq" id="WP_088271987.1">
    <property type="nucleotide sequence ID" value="NZ_BMKI01000015.1"/>
</dbReference>
<evidence type="ECO:0000313" key="2">
    <source>
        <dbReference type="EMBL" id="GGD03187.1"/>
    </source>
</evidence>
<organism evidence="2 3">
    <name type="scientific">Enterococcus wangshanyuanii</name>
    <dbReference type="NCBI Taxonomy" id="2005703"/>
    <lineage>
        <taxon>Bacteria</taxon>
        <taxon>Bacillati</taxon>
        <taxon>Bacillota</taxon>
        <taxon>Bacilli</taxon>
        <taxon>Lactobacillales</taxon>
        <taxon>Enterococcaceae</taxon>
        <taxon>Enterococcus</taxon>
    </lineage>
</organism>
<dbReference type="EMBL" id="BMKI01000015">
    <property type="protein sequence ID" value="GGD03187.1"/>
    <property type="molecule type" value="Genomic_DNA"/>
</dbReference>
<gene>
    <name evidence="2" type="ORF">GCM10011573_35820</name>
</gene>
<sequence>MPTTNMTPEEVLKYGKRIVLFQKGKGRGKREFIIQDNRVFQQAIEYIEGCRHIIESNQVEIMDIYNEIERVYSQKNKGVLIARRAGNYKSNQKRLLPLRKTGKGMGEVIQGARLAKAVYQLMDEDNQPDVVKRRAQQRIEKAKKEEDEKERLRQEKKQLQQT</sequence>